<evidence type="ECO:0000256" key="1">
    <source>
        <dbReference type="ARBA" id="ARBA00004123"/>
    </source>
</evidence>
<dbReference type="PROSITE" id="PS51060">
    <property type="entry name" value="PARP_ALPHA_HD"/>
    <property type="match status" value="1"/>
</dbReference>
<dbReference type="InterPro" id="IPR008893">
    <property type="entry name" value="WGR_domain"/>
</dbReference>
<dbReference type="RefSeq" id="XP_007389793.1">
    <property type="nucleotide sequence ID" value="XM_007389731.1"/>
</dbReference>
<keyword evidence="5" id="KW-0479">Metal-binding</keyword>
<dbReference type="KEGG" id="pco:PHACADRAFT_246186"/>
<evidence type="ECO:0000256" key="4">
    <source>
        <dbReference type="ARBA" id="ARBA00022695"/>
    </source>
</evidence>
<accession>K5WMD8</accession>
<feature type="compositionally biased region" description="Basic and acidic residues" evidence="16">
    <location>
        <begin position="114"/>
        <end position="139"/>
    </location>
</feature>
<dbReference type="CDD" id="cd01437">
    <property type="entry name" value="parp_like"/>
    <property type="match status" value="1"/>
</dbReference>
<comment type="subcellular location">
    <subcellularLocation>
        <location evidence="1">Nucleus</location>
    </subcellularLocation>
</comment>
<keyword evidence="10 15" id="KW-0520">NAD</keyword>
<dbReference type="EMBL" id="JH930468">
    <property type="protein sequence ID" value="EKM60324.1"/>
    <property type="molecule type" value="Genomic_DNA"/>
</dbReference>
<feature type="compositionally biased region" description="Low complexity" evidence="16">
    <location>
        <begin position="8"/>
        <end position="80"/>
    </location>
</feature>
<sequence length="669" mass="72899">MPPRKKAAAAAAAATTDGTNAAPAPAARATRSSARTAAKAATAATDGAVTTDGAAGSDKPADAEPAAAKTKAKGAATKSKTTAKGKGKRTRDEDEEEEQDAEEEEVKPKSKKAKTSDAKKDDEEDQKDGKEEDKREEAKKMVTVVKRGAAPVDPHSGMVDTHQVYTNTEGVWDAMLNQTNIGKNSNKFYVVQLLHPIGNDSSVTLFTRWGRVGETGQKQVKGPFNPSIGIYQFKDQFKKKAAVSWEARFNMVARPGKYTWIERSFEDEDKADDKGKGKAEDEESEKIPDSTLPPEVQELCRLMFSSKLIDAHLSSMNYDANKLPLGKLAKSTILNGFSALKTLSEVLQDPSGQTSRNLGGLDGAAQTLTERYYSIIPHNFGRNRPTVINSVQLLKRELDLVDALGDMEVASKLISSTVSKDHLTGEPINPLDGHFKSLQLTAMDPVTRGSGEWATLKRYVRDTHGATHHIRAQVMNAFRVERHEEADAFVAAGNAALPDGERLLLWHGSRTTNFAGILKQGLRIAPPEAPATGYMFGKGVYFADMMSKSANYCYANLSNGTGLLLLCEVAAKPFYERVNAEYNADQGCRTAGARATKGLGRTQPAEWQDAGEALGNPELKGVHMPKGPAHDVSPGPTDQMPHLWLQYNEYIVYDTTQIRLRYLLMVKMR</sequence>
<dbReference type="GeneID" id="18913754"/>
<evidence type="ECO:0000256" key="8">
    <source>
        <dbReference type="ARBA" id="ARBA00022771"/>
    </source>
</evidence>
<feature type="compositionally biased region" description="Acidic residues" evidence="16">
    <location>
        <begin position="93"/>
        <end position="105"/>
    </location>
</feature>
<evidence type="ECO:0000256" key="9">
    <source>
        <dbReference type="ARBA" id="ARBA00022833"/>
    </source>
</evidence>
<keyword evidence="12" id="KW-0539">Nucleus</keyword>
<evidence type="ECO:0000256" key="12">
    <source>
        <dbReference type="ARBA" id="ARBA00023242"/>
    </source>
</evidence>
<dbReference type="InterPro" id="IPR036930">
    <property type="entry name" value="WGR_dom_sf"/>
</dbReference>
<dbReference type="InterPro" id="IPR004102">
    <property type="entry name" value="Poly(ADP-ribose)pol_reg_dom"/>
</dbReference>
<dbReference type="HOGENOM" id="CLU_004841_2_0_1"/>
<dbReference type="InParanoid" id="K5WMD8"/>
<comment type="catalytic activity">
    <reaction evidence="14">
        <text>NAD(+) + (ADP-D-ribosyl)n-acceptor = nicotinamide + (ADP-D-ribosyl)n+1-acceptor + H(+).</text>
        <dbReference type="EC" id="2.4.2.30"/>
    </reaction>
</comment>
<evidence type="ECO:0000256" key="14">
    <source>
        <dbReference type="ARBA" id="ARBA00033987"/>
    </source>
</evidence>
<evidence type="ECO:0000256" key="10">
    <source>
        <dbReference type="ARBA" id="ARBA00023027"/>
    </source>
</evidence>
<dbReference type="Pfam" id="PF02877">
    <property type="entry name" value="PARP_reg"/>
    <property type="match status" value="1"/>
</dbReference>
<dbReference type="PROSITE" id="PS51977">
    <property type="entry name" value="WGR"/>
    <property type="match status" value="1"/>
</dbReference>
<dbReference type="AlphaFoldDB" id="K5WMD8"/>
<evidence type="ECO:0000256" key="6">
    <source>
        <dbReference type="ARBA" id="ARBA00022737"/>
    </source>
</evidence>
<dbReference type="SMART" id="SM00773">
    <property type="entry name" value="WGR"/>
    <property type="match status" value="1"/>
</dbReference>
<dbReference type="GO" id="GO:1990404">
    <property type="term" value="F:NAD+-protein mono-ADP-ribosyltransferase activity"/>
    <property type="evidence" value="ECO:0007669"/>
    <property type="project" value="TreeGrafter"/>
</dbReference>
<dbReference type="PANTHER" id="PTHR10459:SF60">
    <property type="entry name" value="POLY [ADP-RIBOSE] POLYMERASE 2"/>
    <property type="match status" value="1"/>
</dbReference>
<proteinExistence type="inferred from homology"/>
<keyword evidence="8" id="KW-0863">Zinc-finger</keyword>
<evidence type="ECO:0000256" key="5">
    <source>
        <dbReference type="ARBA" id="ARBA00022723"/>
    </source>
</evidence>
<evidence type="ECO:0000256" key="15">
    <source>
        <dbReference type="RuleBase" id="RU362114"/>
    </source>
</evidence>
<evidence type="ECO:0000259" key="17">
    <source>
        <dbReference type="PROSITE" id="PS51059"/>
    </source>
</evidence>
<dbReference type="GO" id="GO:0006302">
    <property type="term" value="P:double-strand break repair"/>
    <property type="evidence" value="ECO:0007669"/>
    <property type="project" value="TreeGrafter"/>
</dbReference>
<reference evidence="20 21" key="1">
    <citation type="journal article" date="2012" name="BMC Genomics">
        <title>Comparative genomics of the white-rot fungi, Phanerochaete carnosa and P. chrysosporium, to elucidate the genetic basis of the distinct wood types they colonize.</title>
        <authorList>
            <person name="Suzuki H."/>
            <person name="MacDonald J."/>
            <person name="Syed K."/>
            <person name="Salamov A."/>
            <person name="Hori C."/>
            <person name="Aerts A."/>
            <person name="Henrissat B."/>
            <person name="Wiebenga A."/>
            <person name="vanKuyk P.A."/>
            <person name="Barry K."/>
            <person name="Lindquist E."/>
            <person name="LaButti K."/>
            <person name="Lapidus A."/>
            <person name="Lucas S."/>
            <person name="Coutinho P."/>
            <person name="Gong Y."/>
            <person name="Samejima M."/>
            <person name="Mahadevan R."/>
            <person name="Abou-Zaid M."/>
            <person name="de Vries R.P."/>
            <person name="Igarashi K."/>
            <person name="Yadav J.S."/>
            <person name="Grigoriev I.V."/>
            <person name="Master E.R."/>
        </authorList>
    </citation>
    <scope>NUCLEOTIDE SEQUENCE [LARGE SCALE GENOMIC DNA]</scope>
    <source>
        <strain evidence="20 21">HHB-10118-sp</strain>
    </source>
</reference>
<keyword evidence="6" id="KW-0677">Repeat</keyword>
<dbReference type="Proteomes" id="UP000008370">
    <property type="component" value="Unassembled WGS sequence"/>
</dbReference>
<feature type="domain" description="WGR" evidence="19">
    <location>
        <begin position="161"/>
        <end position="258"/>
    </location>
</feature>
<protein>
    <recommendedName>
        <fullName evidence="15">Poly [ADP-ribose] polymerase</fullName>
        <shortName evidence="15">PARP</shortName>
        <ecNumber evidence="15">2.4.2.-</ecNumber>
    </recommendedName>
</protein>
<dbReference type="InterPro" id="IPR036616">
    <property type="entry name" value="Poly(ADP-ribose)pol_reg_dom_sf"/>
</dbReference>
<dbReference type="SUPFAM" id="SSF47587">
    <property type="entry name" value="Domain of poly(ADP-ribose) polymerase"/>
    <property type="match status" value="1"/>
</dbReference>
<dbReference type="PANTHER" id="PTHR10459">
    <property type="entry name" value="DNA LIGASE"/>
    <property type="match status" value="1"/>
</dbReference>
<evidence type="ECO:0000256" key="2">
    <source>
        <dbReference type="ARBA" id="ARBA00022676"/>
    </source>
</evidence>
<organism evidence="20 21">
    <name type="scientific">Phanerochaete carnosa (strain HHB-10118-sp)</name>
    <name type="common">White-rot fungus</name>
    <name type="synonym">Peniophora carnosa</name>
    <dbReference type="NCBI Taxonomy" id="650164"/>
    <lineage>
        <taxon>Eukaryota</taxon>
        <taxon>Fungi</taxon>
        <taxon>Dikarya</taxon>
        <taxon>Basidiomycota</taxon>
        <taxon>Agaricomycotina</taxon>
        <taxon>Agaricomycetes</taxon>
        <taxon>Polyporales</taxon>
        <taxon>Phanerochaetaceae</taxon>
        <taxon>Phanerochaete</taxon>
    </lineage>
</organism>
<dbReference type="PROSITE" id="PS51059">
    <property type="entry name" value="PARP_CATALYTIC"/>
    <property type="match status" value="1"/>
</dbReference>
<dbReference type="GO" id="GO:0070212">
    <property type="term" value="P:protein poly-ADP-ribosylation"/>
    <property type="evidence" value="ECO:0007669"/>
    <property type="project" value="TreeGrafter"/>
</dbReference>
<name>K5WMD8_PHACS</name>
<dbReference type="Gene3D" id="1.20.142.10">
    <property type="entry name" value="Poly(ADP-ribose) polymerase, regulatory domain"/>
    <property type="match status" value="1"/>
</dbReference>
<dbReference type="GO" id="GO:0016779">
    <property type="term" value="F:nucleotidyltransferase activity"/>
    <property type="evidence" value="ECO:0007669"/>
    <property type="project" value="UniProtKB-KW"/>
</dbReference>
<gene>
    <name evidence="20" type="ORF">PHACADRAFT_246186</name>
</gene>
<evidence type="ECO:0000313" key="20">
    <source>
        <dbReference type="EMBL" id="EKM60324.1"/>
    </source>
</evidence>
<dbReference type="InterPro" id="IPR012317">
    <property type="entry name" value="Poly(ADP-ribose)pol_cat_dom"/>
</dbReference>
<feature type="region of interest" description="Disordered" evidence="16">
    <location>
        <begin position="1"/>
        <end position="139"/>
    </location>
</feature>
<dbReference type="CDD" id="cd07997">
    <property type="entry name" value="WGR_PARP"/>
    <property type="match status" value="1"/>
</dbReference>
<keyword evidence="3 15" id="KW-0808">Transferase</keyword>
<dbReference type="GO" id="GO:0005730">
    <property type="term" value="C:nucleolus"/>
    <property type="evidence" value="ECO:0007669"/>
    <property type="project" value="TreeGrafter"/>
</dbReference>
<evidence type="ECO:0000256" key="11">
    <source>
        <dbReference type="ARBA" id="ARBA00023125"/>
    </source>
</evidence>
<comment type="similarity">
    <text evidence="13">Belongs to the ARTD/PARP family.</text>
</comment>
<dbReference type="FunFam" id="1.20.142.10:FF:000002">
    <property type="entry name" value="Poly [ADP-ribose] polymerase"/>
    <property type="match status" value="1"/>
</dbReference>
<evidence type="ECO:0000256" key="16">
    <source>
        <dbReference type="SAM" id="MobiDB-lite"/>
    </source>
</evidence>
<keyword evidence="21" id="KW-1185">Reference proteome</keyword>
<keyword evidence="9" id="KW-0862">Zinc</keyword>
<keyword evidence="4" id="KW-0548">Nucleotidyltransferase</keyword>
<keyword evidence="2 15" id="KW-0328">Glycosyltransferase</keyword>
<dbReference type="InterPro" id="IPR050800">
    <property type="entry name" value="ARTD/PARP"/>
</dbReference>
<dbReference type="SUPFAM" id="SSF56399">
    <property type="entry name" value="ADP-ribosylation"/>
    <property type="match status" value="1"/>
</dbReference>
<dbReference type="STRING" id="650164.K5WMD8"/>
<dbReference type="GO" id="GO:0003677">
    <property type="term" value="F:DNA binding"/>
    <property type="evidence" value="ECO:0007669"/>
    <property type="project" value="UniProtKB-KW"/>
</dbReference>
<feature type="region of interest" description="Disordered" evidence="16">
    <location>
        <begin position="269"/>
        <end position="292"/>
    </location>
</feature>
<keyword evidence="11" id="KW-0238">DNA-binding</keyword>
<evidence type="ECO:0000259" key="18">
    <source>
        <dbReference type="PROSITE" id="PS51060"/>
    </source>
</evidence>
<dbReference type="Gene3D" id="3.90.228.10">
    <property type="match status" value="1"/>
</dbReference>
<dbReference type="GO" id="GO:0003950">
    <property type="term" value="F:NAD+ poly-ADP-ribosyltransferase activity"/>
    <property type="evidence" value="ECO:0007669"/>
    <property type="project" value="UniProtKB-UniRule"/>
</dbReference>
<dbReference type="EC" id="2.4.2.-" evidence="15"/>
<feature type="domain" description="PARP alpha-helical" evidence="18">
    <location>
        <begin position="289"/>
        <end position="415"/>
    </location>
</feature>
<dbReference type="Pfam" id="PF00644">
    <property type="entry name" value="PARP"/>
    <property type="match status" value="1"/>
</dbReference>
<evidence type="ECO:0000313" key="21">
    <source>
        <dbReference type="Proteomes" id="UP000008370"/>
    </source>
</evidence>
<dbReference type="OrthoDB" id="2017365at2759"/>
<evidence type="ECO:0000256" key="13">
    <source>
        <dbReference type="ARBA" id="ARBA00024347"/>
    </source>
</evidence>
<keyword evidence="7" id="KW-0013">ADP-ribosylation</keyword>
<evidence type="ECO:0000256" key="7">
    <source>
        <dbReference type="ARBA" id="ARBA00022765"/>
    </source>
</evidence>
<feature type="domain" description="PARP catalytic" evidence="17">
    <location>
        <begin position="429"/>
        <end position="669"/>
    </location>
</feature>
<dbReference type="Pfam" id="PF05406">
    <property type="entry name" value="WGR"/>
    <property type="match status" value="1"/>
</dbReference>
<dbReference type="SUPFAM" id="SSF142921">
    <property type="entry name" value="WGR domain-like"/>
    <property type="match status" value="1"/>
</dbReference>
<evidence type="ECO:0000256" key="3">
    <source>
        <dbReference type="ARBA" id="ARBA00022679"/>
    </source>
</evidence>
<evidence type="ECO:0000259" key="19">
    <source>
        <dbReference type="PROSITE" id="PS51977"/>
    </source>
</evidence>
<dbReference type="GO" id="GO:0008270">
    <property type="term" value="F:zinc ion binding"/>
    <property type="evidence" value="ECO:0007669"/>
    <property type="project" value="UniProtKB-KW"/>
</dbReference>